<accession>A0ABX4GHW2</accession>
<dbReference type="InterPro" id="IPR032623">
    <property type="entry name" value="FecR_N"/>
</dbReference>
<evidence type="ECO:0000259" key="2">
    <source>
        <dbReference type="Pfam" id="PF04773"/>
    </source>
</evidence>
<protein>
    <submittedName>
        <fullName evidence="4">Histidine kinase</fullName>
    </submittedName>
</protein>
<name>A0ABX4GHW2_9PSED</name>
<evidence type="ECO:0000313" key="4">
    <source>
        <dbReference type="EMBL" id="OZY53713.1"/>
    </source>
</evidence>
<keyword evidence="4" id="KW-0418">Kinase</keyword>
<gene>
    <name evidence="4" type="ORF">CJF38_18410</name>
</gene>
<proteinExistence type="predicted"/>
<evidence type="ECO:0000313" key="5">
    <source>
        <dbReference type="Proteomes" id="UP000216897"/>
    </source>
</evidence>
<comment type="caution">
    <text evidence="4">The sequence shown here is derived from an EMBL/GenBank/DDBJ whole genome shotgun (WGS) entry which is preliminary data.</text>
</comment>
<keyword evidence="1" id="KW-0472">Membrane</keyword>
<dbReference type="InterPro" id="IPR012373">
    <property type="entry name" value="Ferrdict_sens_TM"/>
</dbReference>
<feature type="domain" description="FecR protein" evidence="2">
    <location>
        <begin position="120"/>
        <end position="210"/>
    </location>
</feature>
<dbReference type="PANTHER" id="PTHR30273:SF2">
    <property type="entry name" value="PROTEIN FECR"/>
    <property type="match status" value="1"/>
</dbReference>
<dbReference type="GO" id="GO:0016301">
    <property type="term" value="F:kinase activity"/>
    <property type="evidence" value="ECO:0007669"/>
    <property type="project" value="UniProtKB-KW"/>
</dbReference>
<keyword evidence="5" id="KW-1185">Reference proteome</keyword>
<feature type="domain" description="FecR N-terminal" evidence="3">
    <location>
        <begin position="14"/>
        <end position="55"/>
    </location>
</feature>
<organism evidence="4 5">
    <name type="scientific">Pseudomonas lundensis</name>
    <dbReference type="NCBI Taxonomy" id="86185"/>
    <lineage>
        <taxon>Bacteria</taxon>
        <taxon>Pseudomonadati</taxon>
        <taxon>Pseudomonadota</taxon>
        <taxon>Gammaproteobacteria</taxon>
        <taxon>Pseudomonadales</taxon>
        <taxon>Pseudomonadaceae</taxon>
        <taxon>Pseudomonas</taxon>
    </lineage>
</organism>
<dbReference type="Pfam" id="PF16220">
    <property type="entry name" value="DUF4880"/>
    <property type="match status" value="1"/>
</dbReference>
<sequence>MSKPMHSTPQQIDEQAAEWMIRLHEGDLSDELRLAFEHWKRQSPQHGAAAERMQEVISQLQSLRTQAAPAKAALNAAFPSQRKTSARKPIVRALVLAGCLIIPATVLLRSQYPARWLADTHTAPAEWKTLHLPDESSLTLSGASAVNVHFDKQQRRIELLQGEILVDVAHDATRPFVVQTAQGTLRALGTRFVVKRTGDTTILTMLQSRVAAHSENRQHALEVDAGEQALIETDAIRSLGHIDPQRIDHAWKRHQLVVQDLPLSDVLEEIARQRYGLLTFDRAALADLRVSAVLPMDDPERALNLIAETLPISVRHFTALLIRVDRDTQTKK</sequence>
<evidence type="ECO:0000259" key="3">
    <source>
        <dbReference type="Pfam" id="PF16220"/>
    </source>
</evidence>
<dbReference type="EMBL" id="NQKG01000021">
    <property type="protein sequence ID" value="OZY53713.1"/>
    <property type="molecule type" value="Genomic_DNA"/>
</dbReference>
<keyword evidence="4" id="KW-0808">Transferase</keyword>
<keyword evidence="1" id="KW-1133">Transmembrane helix</keyword>
<feature type="transmembrane region" description="Helical" evidence="1">
    <location>
        <begin position="90"/>
        <end position="108"/>
    </location>
</feature>
<keyword evidence="1" id="KW-0812">Transmembrane</keyword>
<dbReference type="Pfam" id="PF04773">
    <property type="entry name" value="FecR"/>
    <property type="match status" value="1"/>
</dbReference>
<dbReference type="PANTHER" id="PTHR30273">
    <property type="entry name" value="PERIPLASMIC SIGNAL SENSOR AND SIGMA FACTOR ACTIVATOR FECR-RELATED"/>
    <property type="match status" value="1"/>
</dbReference>
<reference evidence="4 5" key="1">
    <citation type="submission" date="2017-08" db="EMBL/GenBank/DDBJ databases">
        <title>Genomic and metabolic characterisation of spoilage-associated Pseudomonas species.</title>
        <authorList>
            <person name="Stanborough T."/>
            <person name="Fegan N."/>
            <person name="Powell S.M."/>
            <person name="Singh T."/>
            <person name="Tamplin M.L."/>
            <person name="Chandry P.S."/>
        </authorList>
    </citation>
    <scope>NUCLEOTIDE SEQUENCE [LARGE SCALE GENOMIC DNA]</scope>
    <source>
        <strain evidence="4 5">L1814</strain>
    </source>
</reference>
<dbReference type="PIRSF" id="PIRSF018266">
    <property type="entry name" value="FecR"/>
    <property type="match status" value="1"/>
</dbReference>
<evidence type="ECO:0000256" key="1">
    <source>
        <dbReference type="SAM" id="Phobius"/>
    </source>
</evidence>
<dbReference type="Proteomes" id="UP000216897">
    <property type="component" value="Unassembled WGS sequence"/>
</dbReference>
<dbReference type="Gene3D" id="2.60.120.1440">
    <property type="match status" value="1"/>
</dbReference>
<dbReference type="InterPro" id="IPR006860">
    <property type="entry name" value="FecR"/>
</dbReference>